<accession>A0ABM7DXL9</accession>
<evidence type="ECO:0000313" key="1">
    <source>
        <dbReference type="EMBL" id="AZQ13315.1"/>
    </source>
</evidence>
<reference evidence="1 2" key="1">
    <citation type="submission" date="2017-03" db="EMBL/GenBank/DDBJ databases">
        <title>Full genome sequence of a non-lethal Shewanella isolate that potentiates virulence of Vibio parahaemolyticus causing acute hepatopancreatic necrosis disease (AHPND) in shrimp.</title>
        <authorList>
            <person name="Prachumwat A."/>
            <person name="Sritunyalucksana K."/>
        </authorList>
    </citation>
    <scope>NUCLEOTIDE SEQUENCE [LARGE SCALE GENOMIC DNA]</scope>
    <source>
        <strain evidence="1 2">TH2012</strain>
        <plasmid evidence="2">psth1</plasmid>
    </source>
</reference>
<dbReference type="Proteomes" id="UP000278437">
    <property type="component" value="Plasmid pSTH1"/>
</dbReference>
<keyword evidence="2" id="KW-1185">Reference proteome</keyword>
<name>A0ABM7DXL9_9GAMM</name>
<evidence type="ECO:0000313" key="2">
    <source>
        <dbReference type="Proteomes" id="UP000278437"/>
    </source>
</evidence>
<dbReference type="EMBL" id="CP020374">
    <property type="protein sequence ID" value="AZQ13315.1"/>
    <property type="molecule type" value="Genomic_DNA"/>
</dbReference>
<geneLocation type="plasmid" evidence="2">
    <name>psth1</name>
</geneLocation>
<keyword evidence="1" id="KW-0614">Plasmid</keyword>
<proteinExistence type="predicted"/>
<organism evidence="1 2">
    <name type="scientific">Shewanella khirikhana</name>
    <dbReference type="NCBI Taxonomy" id="1965282"/>
    <lineage>
        <taxon>Bacteria</taxon>
        <taxon>Pseudomonadati</taxon>
        <taxon>Pseudomonadota</taxon>
        <taxon>Gammaproteobacteria</taxon>
        <taxon>Alteromonadales</taxon>
        <taxon>Shewanellaceae</taxon>
        <taxon>Shewanella</taxon>
    </lineage>
</organism>
<gene>
    <name evidence="1" type="ORF">STH12_04289</name>
</gene>
<sequence length="76" mass="8788">MDKQYDNEKTIIFNNLARAPQNTLCSFSVPKNHHLSRKNSPKTIATTKYFRLVFAQIFTIYTKHAQYVGATTPTYC</sequence>
<protein>
    <submittedName>
        <fullName evidence="1">Uncharacterized protein</fullName>
    </submittedName>
</protein>